<dbReference type="InterPro" id="IPR004358">
    <property type="entry name" value="Sig_transdc_His_kin-like_C"/>
</dbReference>
<evidence type="ECO:0000259" key="4">
    <source>
        <dbReference type="PROSITE" id="PS50109"/>
    </source>
</evidence>
<reference evidence="5 6" key="1">
    <citation type="journal article" date="2019" name="Int. J. Syst. Evol. Microbiol.">
        <title>Rufibacter sediminis sp. nov., isolated from freshwater lake sediment.</title>
        <authorList>
            <person name="Qu J.H."/>
            <person name="Zhang L.J."/>
            <person name="Fu Y.H."/>
            <person name="Li H.F."/>
        </authorList>
    </citation>
    <scope>NUCLEOTIDE SEQUENCE [LARGE SCALE GENOMIC DNA]</scope>
    <source>
        <strain evidence="5 6">H-1</strain>
    </source>
</reference>
<dbReference type="InterPro" id="IPR036890">
    <property type="entry name" value="HATPase_C_sf"/>
</dbReference>
<feature type="domain" description="Histidine kinase" evidence="4">
    <location>
        <begin position="1"/>
        <end position="175"/>
    </location>
</feature>
<dbReference type="PRINTS" id="PR00344">
    <property type="entry name" value="BCTRLSENSOR"/>
</dbReference>
<dbReference type="PROSITE" id="PS50109">
    <property type="entry name" value="HIS_KIN"/>
    <property type="match status" value="1"/>
</dbReference>
<organism evidence="5 6">
    <name type="scientific">Rufibacter sediminis</name>
    <dbReference type="NCBI Taxonomy" id="2762756"/>
    <lineage>
        <taxon>Bacteria</taxon>
        <taxon>Pseudomonadati</taxon>
        <taxon>Bacteroidota</taxon>
        <taxon>Cytophagia</taxon>
        <taxon>Cytophagales</taxon>
        <taxon>Hymenobacteraceae</taxon>
        <taxon>Rufibacter</taxon>
    </lineage>
</organism>
<comment type="catalytic activity">
    <reaction evidence="1">
        <text>ATP + protein L-histidine = ADP + protein N-phospho-L-histidine.</text>
        <dbReference type="EC" id="2.7.13.3"/>
    </reaction>
</comment>
<keyword evidence="5" id="KW-0808">Transferase</keyword>
<proteinExistence type="predicted"/>
<keyword evidence="3" id="KW-0597">Phosphoprotein</keyword>
<dbReference type="EMBL" id="JACOAF010000001">
    <property type="protein sequence ID" value="MBC3538056.1"/>
    <property type="molecule type" value="Genomic_DNA"/>
</dbReference>
<dbReference type="SUPFAM" id="SSF55874">
    <property type="entry name" value="ATPase domain of HSP90 chaperone/DNA topoisomerase II/histidine kinase"/>
    <property type="match status" value="1"/>
</dbReference>
<accession>A0ABR6VNA3</accession>
<dbReference type="Gene3D" id="3.30.565.10">
    <property type="entry name" value="Histidine kinase-like ATPase, C-terminal domain"/>
    <property type="match status" value="1"/>
</dbReference>
<keyword evidence="6" id="KW-1185">Reference proteome</keyword>
<evidence type="ECO:0000313" key="5">
    <source>
        <dbReference type="EMBL" id="MBC3538056.1"/>
    </source>
</evidence>
<dbReference type="Pfam" id="PF02518">
    <property type="entry name" value="HATPase_c"/>
    <property type="match status" value="1"/>
</dbReference>
<dbReference type="SMART" id="SM00387">
    <property type="entry name" value="HATPase_c"/>
    <property type="match status" value="1"/>
</dbReference>
<evidence type="ECO:0000256" key="3">
    <source>
        <dbReference type="ARBA" id="ARBA00022553"/>
    </source>
</evidence>
<dbReference type="PANTHER" id="PTHR43547:SF2">
    <property type="entry name" value="HYBRID SIGNAL TRANSDUCTION HISTIDINE KINASE C"/>
    <property type="match status" value="1"/>
</dbReference>
<sequence length="178" mass="19953">MHQQVEKVLQTAQLERRTLQLAFEEVDVHQLIRKAAEPFQLHIEQRQGMLDLKLDAPSPYIWADPGHLANMIGNLLDNANKYSPNAPKIVIQTATIAKGLHISVEDQGTGMSREAQKKVFEKFYRVPTGNVHNVKGFGLGLSYVKTMAEAHAGSIHLRSELGKGSKFTLWLPFQKQVS</sequence>
<dbReference type="InterPro" id="IPR003594">
    <property type="entry name" value="HATPase_dom"/>
</dbReference>
<dbReference type="RefSeq" id="WP_186631077.1">
    <property type="nucleotide sequence ID" value="NZ_JACOAF010000001.1"/>
</dbReference>
<evidence type="ECO:0000256" key="1">
    <source>
        <dbReference type="ARBA" id="ARBA00000085"/>
    </source>
</evidence>
<comment type="caution">
    <text evidence="5">The sequence shown here is derived from an EMBL/GenBank/DDBJ whole genome shotgun (WGS) entry which is preliminary data.</text>
</comment>
<dbReference type="InterPro" id="IPR005467">
    <property type="entry name" value="His_kinase_dom"/>
</dbReference>
<name>A0ABR6VNA3_9BACT</name>
<protein>
    <recommendedName>
        <fullName evidence="2">histidine kinase</fullName>
        <ecNumber evidence="2">2.7.13.3</ecNumber>
    </recommendedName>
</protein>
<evidence type="ECO:0000313" key="6">
    <source>
        <dbReference type="Proteomes" id="UP000659698"/>
    </source>
</evidence>
<dbReference type="Proteomes" id="UP000659698">
    <property type="component" value="Unassembled WGS sequence"/>
</dbReference>
<dbReference type="GO" id="GO:0016301">
    <property type="term" value="F:kinase activity"/>
    <property type="evidence" value="ECO:0007669"/>
    <property type="project" value="UniProtKB-KW"/>
</dbReference>
<evidence type="ECO:0000256" key="2">
    <source>
        <dbReference type="ARBA" id="ARBA00012438"/>
    </source>
</evidence>
<dbReference type="PANTHER" id="PTHR43547">
    <property type="entry name" value="TWO-COMPONENT HISTIDINE KINASE"/>
    <property type="match status" value="1"/>
</dbReference>
<keyword evidence="5" id="KW-0418">Kinase</keyword>
<dbReference type="EC" id="2.7.13.3" evidence="2"/>
<gene>
    <name evidence="5" type="ORF">H7U12_00085</name>
</gene>